<keyword evidence="3" id="KW-0716">Sensory transduction</keyword>
<evidence type="ECO:0000256" key="9">
    <source>
        <dbReference type="ARBA" id="ARBA00023224"/>
    </source>
</evidence>
<evidence type="ECO:0000256" key="8">
    <source>
        <dbReference type="ARBA" id="ARBA00023170"/>
    </source>
</evidence>
<keyword evidence="4 10" id="KW-0812">Transmembrane</keyword>
<evidence type="ECO:0000256" key="2">
    <source>
        <dbReference type="ARBA" id="ARBA00022475"/>
    </source>
</evidence>
<evidence type="ECO:0000256" key="10">
    <source>
        <dbReference type="SAM" id="Phobius"/>
    </source>
</evidence>
<evidence type="ECO:0000256" key="7">
    <source>
        <dbReference type="ARBA" id="ARBA00023136"/>
    </source>
</evidence>
<keyword evidence="6 10" id="KW-1133">Transmembrane helix</keyword>
<feature type="non-terminal residue" evidence="11">
    <location>
        <position position="1"/>
    </location>
</feature>
<sequence length="393" mass="44861">HSFKHQNQVGSVTLHKIMKGIIKQSFSINLRLMGAFGLYPPETSGFLYKVQAYFLYSAFTLPIPILGTLYFILDEEINAALDGNAFLIVEMACQITKLFTFIRNGDKIRKCIHYFEKPFFANYTDKQKKIIDRCSRICRRNSIIFLVSIIGGNIFWATRPFFSKEQKFPVDVWFPYNPMAGTKIFYSVYLFLVMGNGYSSMACAAVDPLIGGLACLAAGQLEVLKDNLQHLNEYAGKESEKLSRTGFCGKIKKSRIIYSKIHDCIDHHNAILKFVNNYEECFSSAVFSQFLGSTLVICFCCLQLSKVQPMSYNFFSMISFLSVFLAQIYIYCYYGTVLFEESNTLTNAIYMGRWYEYDVKSRKALVILMERSKKPILITAGTILDVSVGTFTM</sequence>
<keyword evidence="12" id="KW-1185">Reference proteome</keyword>
<keyword evidence="5" id="KW-0552">Olfaction</keyword>
<protein>
    <submittedName>
        <fullName evidence="11">7tm 6 domain containing protein</fullName>
    </submittedName>
</protein>
<evidence type="ECO:0000313" key="11">
    <source>
        <dbReference type="EMBL" id="RZC32666.1"/>
    </source>
</evidence>
<dbReference type="GO" id="GO:0007165">
    <property type="term" value="P:signal transduction"/>
    <property type="evidence" value="ECO:0007669"/>
    <property type="project" value="UniProtKB-KW"/>
</dbReference>
<feature type="transmembrane region" description="Helical" evidence="10">
    <location>
        <begin position="53"/>
        <end position="73"/>
    </location>
</feature>
<organism evidence="11 12">
    <name type="scientific">Asbolus verrucosus</name>
    <name type="common">Desert ironclad beetle</name>
    <dbReference type="NCBI Taxonomy" id="1661398"/>
    <lineage>
        <taxon>Eukaryota</taxon>
        <taxon>Metazoa</taxon>
        <taxon>Ecdysozoa</taxon>
        <taxon>Arthropoda</taxon>
        <taxon>Hexapoda</taxon>
        <taxon>Insecta</taxon>
        <taxon>Pterygota</taxon>
        <taxon>Neoptera</taxon>
        <taxon>Endopterygota</taxon>
        <taxon>Coleoptera</taxon>
        <taxon>Polyphaga</taxon>
        <taxon>Cucujiformia</taxon>
        <taxon>Tenebrionidae</taxon>
        <taxon>Pimeliinae</taxon>
        <taxon>Asbolus</taxon>
    </lineage>
</organism>
<comment type="caution">
    <text evidence="11">The sequence shown here is derived from an EMBL/GenBank/DDBJ whole genome shotgun (WGS) entry which is preliminary data.</text>
</comment>
<feature type="transmembrane region" description="Helical" evidence="10">
    <location>
        <begin position="174"/>
        <end position="194"/>
    </location>
</feature>
<feature type="transmembrane region" description="Helical" evidence="10">
    <location>
        <begin position="314"/>
        <end position="336"/>
    </location>
</feature>
<keyword evidence="2" id="KW-1003">Cell membrane</keyword>
<keyword evidence="7 10" id="KW-0472">Membrane</keyword>
<keyword evidence="9" id="KW-0807">Transducer</keyword>
<evidence type="ECO:0000256" key="6">
    <source>
        <dbReference type="ARBA" id="ARBA00022989"/>
    </source>
</evidence>
<evidence type="ECO:0000256" key="3">
    <source>
        <dbReference type="ARBA" id="ARBA00022606"/>
    </source>
</evidence>
<dbReference type="GO" id="GO:0005886">
    <property type="term" value="C:plasma membrane"/>
    <property type="evidence" value="ECO:0007669"/>
    <property type="project" value="UniProtKB-SubCell"/>
</dbReference>
<dbReference type="InterPro" id="IPR004117">
    <property type="entry name" value="7tm6_olfct_rcpt"/>
</dbReference>
<feature type="non-terminal residue" evidence="11">
    <location>
        <position position="393"/>
    </location>
</feature>
<feature type="transmembrane region" description="Helical" evidence="10">
    <location>
        <begin position="143"/>
        <end position="162"/>
    </location>
</feature>
<keyword evidence="8" id="KW-0675">Receptor</keyword>
<comment type="subcellular location">
    <subcellularLocation>
        <location evidence="1">Cell membrane</location>
        <topology evidence="1">Multi-pass membrane protein</topology>
    </subcellularLocation>
</comment>
<evidence type="ECO:0000256" key="1">
    <source>
        <dbReference type="ARBA" id="ARBA00004651"/>
    </source>
</evidence>
<evidence type="ECO:0000256" key="5">
    <source>
        <dbReference type="ARBA" id="ARBA00022725"/>
    </source>
</evidence>
<dbReference type="PANTHER" id="PTHR21137:SF35">
    <property type="entry name" value="ODORANT RECEPTOR 19A-RELATED"/>
    <property type="match status" value="1"/>
</dbReference>
<dbReference type="GO" id="GO:0005549">
    <property type="term" value="F:odorant binding"/>
    <property type="evidence" value="ECO:0007669"/>
    <property type="project" value="InterPro"/>
</dbReference>
<dbReference type="GO" id="GO:0004984">
    <property type="term" value="F:olfactory receptor activity"/>
    <property type="evidence" value="ECO:0007669"/>
    <property type="project" value="InterPro"/>
</dbReference>
<accession>A0A482VJ66</accession>
<evidence type="ECO:0000313" key="12">
    <source>
        <dbReference type="Proteomes" id="UP000292052"/>
    </source>
</evidence>
<dbReference type="EMBL" id="QDEB01095515">
    <property type="protein sequence ID" value="RZC32666.1"/>
    <property type="molecule type" value="Genomic_DNA"/>
</dbReference>
<dbReference type="Pfam" id="PF02949">
    <property type="entry name" value="7tm_6"/>
    <property type="match status" value="1"/>
</dbReference>
<dbReference type="Proteomes" id="UP000292052">
    <property type="component" value="Unassembled WGS sequence"/>
</dbReference>
<reference evidence="11 12" key="1">
    <citation type="submission" date="2017-03" db="EMBL/GenBank/DDBJ databases">
        <title>Genome of the blue death feigning beetle - Asbolus verrucosus.</title>
        <authorList>
            <person name="Rider S.D."/>
        </authorList>
    </citation>
    <scope>NUCLEOTIDE SEQUENCE [LARGE SCALE GENOMIC DNA]</scope>
    <source>
        <strain evidence="11">Butters</strain>
        <tissue evidence="11">Head and leg muscle</tissue>
    </source>
</reference>
<dbReference type="PANTHER" id="PTHR21137">
    <property type="entry name" value="ODORANT RECEPTOR"/>
    <property type="match status" value="1"/>
</dbReference>
<gene>
    <name evidence="11" type="ORF">BDFB_013446</name>
</gene>
<proteinExistence type="predicted"/>
<evidence type="ECO:0000256" key="4">
    <source>
        <dbReference type="ARBA" id="ARBA00022692"/>
    </source>
</evidence>
<dbReference type="AlphaFoldDB" id="A0A482VJ66"/>
<dbReference type="OrthoDB" id="6614360at2759"/>
<name>A0A482VJ66_ASBVE</name>
<feature type="transmembrane region" description="Helical" evidence="10">
    <location>
        <begin position="282"/>
        <end position="302"/>
    </location>
</feature>